<name>A0AA45LCE5_9PSEU</name>
<feature type="transmembrane region" description="Helical" evidence="6">
    <location>
        <begin position="20"/>
        <end position="45"/>
    </location>
</feature>
<evidence type="ECO:0000256" key="5">
    <source>
        <dbReference type="ARBA" id="ARBA00023136"/>
    </source>
</evidence>
<dbReference type="GO" id="GO:0022857">
    <property type="term" value="F:transmembrane transporter activity"/>
    <property type="evidence" value="ECO:0007669"/>
    <property type="project" value="InterPro"/>
</dbReference>
<proteinExistence type="predicted"/>
<feature type="transmembrane region" description="Helical" evidence="6">
    <location>
        <begin position="260"/>
        <end position="278"/>
    </location>
</feature>
<evidence type="ECO:0000256" key="2">
    <source>
        <dbReference type="ARBA" id="ARBA00022475"/>
    </source>
</evidence>
<feature type="transmembrane region" description="Helical" evidence="6">
    <location>
        <begin position="219"/>
        <end position="240"/>
    </location>
</feature>
<dbReference type="GO" id="GO:0005886">
    <property type="term" value="C:plasma membrane"/>
    <property type="evidence" value="ECO:0007669"/>
    <property type="project" value="UniProtKB-SubCell"/>
</dbReference>
<keyword evidence="2" id="KW-1003">Cell membrane</keyword>
<comment type="subcellular location">
    <subcellularLocation>
        <location evidence="1">Cell membrane</location>
        <topology evidence="1">Multi-pass membrane protein</topology>
    </subcellularLocation>
</comment>
<dbReference type="PANTHER" id="PTHR23513">
    <property type="entry name" value="INTEGRAL MEMBRANE EFFLUX PROTEIN-RELATED"/>
    <property type="match status" value="1"/>
</dbReference>
<dbReference type="InterPro" id="IPR011701">
    <property type="entry name" value="MFS"/>
</dbReference>
<evidence type="ECO:0000256" key="3">
    <source>
        <dbReference type="ARBA" id="ARBA00022692"/>
    </source>
</evidence>
<feature type="transmembrane region" description="Helical" evidence="6">
    <location>
        <begin position="352"/>
        <end position="373"/>
    </location>
</feature>
<protein>
    <submittedName>
        <fullName evidence="7">MFS transporter</fullName>
    </submittedName>
</protein>
<dbReference type="EMBL" id="CP073249">
    <property type="protein sequence ID" value="QUF06730.1"/>
    <property type="molecule type" value="Genomic_DNA"/>
</dbReference>
<feature type="transmembrane region" description="Helical" evidence="6">
    <location>
        <begin position="290"/>
        <end position="307"/>
    </location>
</feature>
<dbReference type="PANTHER" id="PTHR23513:SF6">
    <property type="entry name" value="MAJOR FACILITATOR SUPERFAMILY ASSOCIATED DOMAIN-CONTAINING PROTEIN"/>
    <property type="match status" value="1"/>
</dbReference>
<sequence>MRETLHNLALVRRNPRFRRFWLGMLISRTGDAFTTVALSWLVLTIAGPAELGVVLLCFGLPRLVSGPVAGRLLDRFQPRLLLGWDNALRGVLIVLLPLLNAIGVVSIPLICVIAVVSAALSSVTEVAESALVPRLVQDRELEAANSLLGVNWEIAYIAGPPLSGLFIAWVGAPTALVVDALSFGAMSAICFGLPRIDQSGQEAAGGDGFFRKWLGSGELFRLPAVVVLTSSTVGFLFLQGMSEVFFPVYSRDGLGAGPEVYGVIVGAASVGALLGVVFGPSVYGRLRPHLKMSAVLIGGAPLLGLLAVVDNVIAAAALLGLATFLWGPYYVFERSLAQRLTPEHVRGQVMGARTAISSLGFPLGSATAGVLFAHVDIGVVIVGMAAAYVVLGVLPLLSGALRRAAVPARDAVSRT</sequence>
<reference evidence="7" key="1">
    <citation type="submission" date="2021-04" db="EMBL/GenBank/DDBJ databases">
        <title>Genomic sequence of Actinosynnema pretiosum subsp. pretiosum ATCC 31280 (C-14919).</title>
        <authorList>
            <person name="Bai L."/>
            <person name="Wang X."/>
            <person name="Xiao Y."/>
        </authorList>
    </citation>
    <scope>NUCLEOTIDE SEQUENCE</scope>
    <source>
        <strain evidence="7">ATCC 31280</strain>
    </source>
</reference>
<feature type="transmembrane region" description="Helical" evidence="6">
    <location>
        <begin position="313"/>
        <end position="332"/>
    </location>
</feature>
<dbReference type="AlphaFoldDB" id="A0AA45LCE5"/>
<gene>
    <name evidence="7" type="ORF">KCV87_12150</name>
</gene>
<dbReference type="InterPro" id="IPR036259">
    <property type="entry name" value="MFS_trans_sf"/>
</dbReference>
<keyword evidence="3 6" id="KW-0812">Transmembrane</keyword>
<feature type="transmembrane region" description="Helical" evidence="6">
    <location>
        <begin position="91"/>
        <end position="120"/>
    </location>
</feature>
<accession>A0AA45LCE5</accession>
<evidence type="ECO:0000256" key="1">
    <source>
        <dbReference type="ARBA" id="ARBA00004651"/>
    </source>
</evidence>
<keyword evidence="4 6" id="KW-1133">Transmembrane helix</keyword>
<dbReference type="SUPFAM" id="SSF103473">
    <property type="entry name" value="MFS general substrate transporter"/>
    <property type="match status" value="1"/>
</dbReference>
<dbReference type="CDD" id="cd06173">
    <property type="entry name" value="MFS_MefA_like"/>
    <property type="match status" value="1"/>
</dbReference>
<evidence type="ECO:0000256" key="6">
    <source>
        <dbReference type="SAM" id="Phobius"/>
    </source>
</evidence>
<keyword evidence="5 6" id="KW-0472">Membrane</keyword>
<evidence type="ECO:0000256" key="4">
    <source>
        <dbReference type="ARBA" id="ARBA00022989"/>
    </source>
</evidence>
<dbReference type="Pfam" id="PF07690">
    <property type="entry name" value="MFS_1"/>
    <property type="match status" value="1"/>
</dbReference>
<dbReference type="Gene3D" id="1.20.1250.20">
    <property type="entry name" value="MFS general substrate transporter like domains"/>
    <property type="match status" value="1"/>
</dbReference>
<organism evidence="7 8">
    <name type="scientific">Actinosynnema pretiosum subsp. pretiosum</name>
    <dbReference type="NCBI Taxonomy" id="103721"/>
    <lineage>
        <taxon>Bacteria</taxon>
        <taxon>Bacillati</taxon>
        <taxon>Actinomycetota</taxon>
        <taxon>Actinomycetes</taxon>
        <taxon>Pseudonocardiales</taxon>
        <taxon>Pseudonocardiaceae</taxon>
        <taxon>Actinosynnema</taxon>
    </lineage>
</organism>
<evidence type="ECO:0000313" key="8">
    <source>
        <dbReference type="Proteomes" id="UP000677152"/>
    </source>
</evidence>
<dbReference type="Proteomes" id="UP000677152">
    <property type="component" value="Chromosome"/>
</dbReference>
<evidence type="ECO:0000313" key="7">
    <source>
        <dbReference type="EMBL" id="QUF06730.1"/>
    </source>
</evidence>
<feature type="transmembrane region" description="Helical" evidence="6">
    <location>
        <begin position="379"/>
        <end position="401"/>
    </location>
</feature>